<comment type="caution">
    <text evidence="9">The sequence shown here is derived from an EMBL/GenBank/DDBJ whole genome shotgun (WGS) entry which is preliminary data.</text>
</comment>
<dbReference type="CDD" id="cd02995">
    <property type="entry name" value="PDI_a_PDI_a'_C"/>
    <property type="match status" value="1"/>
</dbReference>
<dbReference type="PRINTS" id="PR00421">
    <property type="entry name" value="THIOREDOXIN"/>
</dbReference>
<evidence type="ECO:0000259" key="8">
    <source>
        <dbReference type="PROSITE" id="PS51352"/>
    </source>
</evidence>
<comment type="subcellular location">
    <subcellularLocation>
        <location evidence="2">Endoplasmic reticulum lumen</location>
    </subcellularLocation>
</comment>
<dbReference type="GO" id="GO:0034976">
    <property type="term" value="P:response to endoplasmic reticulum stress"/>
    <property type="evidence" value="ECO:0007669"/>
    <property type="project" value="TreeGrafter"/>
</dbReference>
<dbReference type="PANTHER" id="PTHR18929">
    <property type="entry name" value="PROTEIN DISULFIDE ISOMERASE"/>
    <property type="match status" value="1"/>
</dbReference>
<evidence type="ECO:0000256" key="4">
    <source>
        <dbReference type="ARBA" id="ARBA00012723"/>
    </source>
</evidence>
<reference evidence="9 10" key="1">
    <citation type="journal article" date="2016" name="BMC Genomics">
        <title>Comparative genomics reveals Cyclospora cayetanensis possesses coccidia-like metabolism and invasion components but unique surface antigens.</title>
        <authorList>
            <person name="Liu S."/>
            <person name="Wang L."/>
            <person name="Zheng H."/>
            <person name="Xu Z."/>
            <person name="Roellig D.M."/>
            <person name="Li N."/>
            <person name="Frace M.A."/>
            <person name="Tang K."/>
            <person name="Arrowood M.J."/>
            <person name="Moss D.M."/>
            <person name="Zhang L."/>
            <person name="Feng Y."/>
            <person name="Xiao L."/>
        </authorList>
    </citation>
    <scope>NUCLEOTIDE SEQUENCE [LARGE SCALE GENOMIC DNA]</scope>
    <source>
        <strain evidence="9 10">CHN_HEN01</strain>
    </source>
</reference>
<dbReference type="PANTHER" id="PTHR18929:SF132">
    <property type="entry name" value="PROTEIN DISULFIDE-ISOMERASE A3"/>
    <property type="match status" value="1"/>
</dbReference>
<dbReference type="VEuPathDB" id="ToxoDB:cyc_01722"/>
<comment type="similarity">
    <text evidence="3">Belongs to the protein disulfide isomerase family.</text>
</comment>
<name>A0A1D3D4V8_9EIME</name>
<accession>A0A1D3D4V8</accession>
<dbReference type="GO" id="GO:0005788">
    <property type="term" value="C:endoplasmic reticulum lumen"/>
    <property type="evidence" value="ECO:0007669"/>
    <property type="project" value="UniProtKB-SubCell"/>
</dbReference>
<keyword evidence="5" id="KW-0256">Endoplasmic reticulum</keyword>
<evidence type="ECO:0000256" key="6">
    <source>
        <dbReference type="ARBA" id="ARBA00023235"/>
    </source>
</evidence>
<organism evidence="9 10">
    <name type="scientific">Cyclospora cayetanensis</name>
    <dbReference type="NCBI Taxonomy" id="88456"/>
    <lineage>
        <taxon>Eukaryota</taxon>
        <taxon>Sar</taxon>
        <taxon>Alveolata</taxon>
        <taxon>Apicomplexa</taxon>
        <taxon>Conoidasida</taxon>
        <taxon>Coccidia</taxon>
        <taxon>Eucoccidiorida</taxon>
        <taxon>Eimeriorina</taxon>
        <taxon>Eimeriidae</taxon>
        <taxon>Cyclospora</taxon>
    </lineage>
</organism>
<evidence type="ECO:0000256" key="3">
    <source>
        <dbReference type="ARBA" id="ARBA00006347"/>
    </source>
</evidence>
<proteinExistence type="inferred from homology"/>
<dbReference type="Pfam" id="PF00085">
    <property type="entry name" value="Thioredoxin"/>
    <property type="match status" value="1"/>
</dbReference>
<dbReference type="EMBL" id="JROU02000711">
    <property type="protein sequence ID" value="OEH78482.1"/>
    <property type="molecule type" value="Genomic_DNA"/>
</dbReference>
<dbReference type="PROSITE" id="PS00194">
    <property type="entry name" value="THIOREDOXIN_1"/>
    <property type="match status" value="1"/>
</dbReference>
<evidence type="ECO:0000256" key="1">
    <source>
        <dbReference type="ARBA" id="ARBA00001182"/>
    </source>
</evidence>
<protein>
    <recommendedName>
        <fullName evidence="4">protein disulfide-isomerase</fullName>
        <ecNumber evidence="4">5.3.4.1</ecNumber>
    </recommendedName>
</protein>
<dbReference type="PROSITE" id="PS51352">
    <property type="entry name" value="THIOREDOXIN_2"/>
    <property type="match status" value="1"/>
</dbReference>
<dbReference type="EC" id="5.3.4.1" evidence="4"/>
<dbReference type="VEuPathDB" id="ToxoDB:LOC34618002"/>
<evidence type="ECO:0000313" key="10">
    <source>
        <dbReference type="Proteomes" id="UP000095192"/>
    </source>
</evidence>
<feature type="domain" description="Thioredoxin" evidence="8">
    <location>
        <begin position="6"/>
        <end position="133"/>
    </location>
</feature>
<dbReference type="InterPro" id="IPR013766">
    <property type="entry name" value="Thioredoxin_domain"/>
</dbReference>
<dbReference type="VEuPathDB" id="ToxoDB:LOC34618682"/>
<gene>
    <name evidence="9" type="ORF">cyc_01722</name>
</gene>
<comment type="catalytic activity">
    <reaction evidence="1">
        <text>Catalyzes the rearrangement of -S-S- bonds in proteins.</text>
        <dbReference type="EC" id="5.3.4.1"/>
    </reaction>
</comment>
<dbReference type="Gene3D" id="3.40.30.10">
    <property type="entry name" value="Glutaredoxin"/>
    <property type="match status" value="1"/>
</dbReference>
<dbReference type="InParanoid" id="A0A1D3D4V8"/>
<dbReference type="InterPro" id="IPR017937">
    <property type="entry name" value="Thioredoxin_CS"/>
</dbReference>
<keyword evidence="7" id="KW-0676">Redox-active center</keyword>
<dbReference type="GO" id="GO:0006457">
    <property type="term" value="P:protein folding"/>
    <property type="evidence" value="ECO:0007669"/>
    <property type="project" value="TreeGrafter"/>
</dbReference>
<dbReference type="InterPro" id="IPR036249">
    <property type="entry name" value="Thioredoxin-like_sf"/>
</dbReference>
<dbReference type="SUPFAM" id="SSF52833">
    <property type="entry name" value="Thioredoxin-like"/>
    <property type="match status" value="1"/>
</dbReference>
<evidence type="ECO:0000256" key="7">
    <source>
        <dbReference type="ARBA" id="ARBA00023284"/>
    </source>
</evidence>
<evidence type="ECO:0000313" key="9">
    <source>
        <dbReference type="EMBL" id="OEH78482.1"/>
    </source>
</evidence>
<dbReference type="Proteomes" id="UP000095192">
    <property type="component" value="Unassembled WGS sequence"/>
</dbReference>
<evidence type="ECO:0000256" key="5">
    <source>
        <dbReference type="ARBA" id="ARBA00022824"/>
    </source>
</evidence>
<dbReference type="AlphaFoldDB" id="A0A1D3D4V8"/>
<keyword evidence="10" id="KW-1185">Reference proteome</keyword>
<dbReference type="GO" id="GO:0003756">
    <property type="term" value="F:protein disulfide isomerase activity"/>
    <property type="evidence" value="ECO:0007669"/>
    <property type="project" value="UniProtKB-EC"/>
</dbReference>
<sequence length="141" mass="15275">MKLEMDVPVASAPEATSQPVPAVNNGPVKVVVGDTFKSEDVLLLVYAPWCGHCKKLDPVYEEFGKLASESKSASQALVVAKMDGTANKLPDEKYKVTGFPTVWFFKNGSDTPIKFMGERTIQGLASFVQQHGTWAVELAIA</sequence>
<keyword evidence="6" id="KW-0413">Isomerase</keyword>
<evidence type="ECO:0000256" key="2">
    <source>
        <dbReference type="ARBA" id="ARBA00004319"/>
    </source>
</evidence>